<reference evidence="1 2" key="1">
    <citation type="submission" date="2016-10" db="EMBL/GenBank/DDBJ databases">
        <authorList>
            <person name="de Groot N.N."/>
        </authorList>
    </citation>
    <scope>NUCLEOTIDE SEQUENCE [LARGE SCALE GENOMIC DNA]</scope>
    <source>
        <strain evidence="1 2">Vu-144</strain>
    </source>
</reference>
<dbReference type="AlphaFoldDB" id="A0A1H4CF29"/>
<keyword evidence="2" id="KW-1185">Reference proteome</keyword>
<evidence type="ECO:0000313" key="2">
    <source>
        <dbReference type="Proteomes" id="UP000199041"/>
    </source>
</evidence>
<name>A0A1H4CF29_9BACT</name>
<dbReference type="EMBL" id="FNQY01000031">
    <property type="protein sequence ID" value="SEA59035.1"/>
    <property type="molecule type" value="Genomic_DNA"/>
</dbReference>
<organism evidence="1 2">
    <name type="scientific">Arachidicoccus rhizosphaerae</name>
    <dbReference type="NCBI Taxonomy" id="551991"/>
    <lineage>
        <taxon>Bacteria</taxon>
        <taxon>Pseudomonadati</taxon>
        <taxon>Bacteroidota</taxon>
        <taxon>Chitinophagia</taxon>
        <taxon>Chitinophagales</taxon>
        <taxon>Chitinophagaceae</taxon>
        <taxon>Arachidicoccus</taxon>
    </lineage>
</organism>
<protein>
    <submittedName>
        <fullName evidence="1">Uncharacterized protein</fullName>
    </submittedName>
</protein>
<proteinExistence type="predicted"/>
<dbReference type="STRING" id="551991.SAMN05192529_13121"/>
<accession>A0A1H4CF29</accession>
<dbReference type="Proteomes" id="UP000199041">
    <property type="component" value="Unassembled WGS sequence"/>
</dbReference>
<dbReference type="RefSeq" id="WP_091401015.1">
    <property type="nucleotide sequence ID" value="NZ_FNQY01000031.1"/>
</dbReference>
<sequence length="61" mass="6807">MEKENNQQQPSSSTVKLRALRDVWINGGSTLIKKGEIFEKSCKQCVKDMVANGQAEIVNPE</sequence>
<gene>
    <name evidence="1" type="ORF">SAMN05192529_13121</name>
</gene>
<evidence type="ECO:0000313" key="1">
    <source>
        <dbReference type="EMBL" id="SEA59035.1"/>
    </source>
</evidence>